<dbReference type="Proteomes" id="UP001165488">
    <property type="component" value="Unassembled WGS sequence"/>
</dbReference>
<dbReference type="RefSeq" id="WP_241273925.1">
    <property type="nucleotide sequence ID" value="NZ_JAKZGS010000003.1"/>
</dbReference>
<keyword evidence="4" id="KW-1185">Reference proteome</keyword>
<evidence type="ECO:0000259" key="2">
    <source>
        <dbReference type="PROSITE" id="PS52035"/>
    </source>
</evidence>
<dbReference type="GO" id="GO:0004180">
    <property type="term" value="F:carboxypeptidase activity"/>
    <property type="evidence" value="ECO:0007669"/>
    <property type="project" value="UniProtKB-KW"/>
</dbReference>
<dbReference type="SUPFAM" id="SSF52317">
    <property type="entry name" value="Class I glutamine amidotransferase-like"/>
    <property type="match status" value="1"/>
</dbReference>
<evidence type="ECO:0000313" key="4">
    <source>
        <dbReference type="Proteomes" id="UP001165488"/>
    </source>
</evidence>
<dbReference type="Pfam" id="PF00246">
    <property type="entry name" value="Peptidase_M14"/>
    <property type="match status" value="1"/>
</dbReference>
<organism evidence="3 4">
    <name type="scientific">Belliella calami</name>
    <dbReference type="NCBI Taxonomy" id="2923436"/>
    <lineage>
        <taxon>Bacteria</taxon>
        <taxon>Pseudomonadati</taxon>
        <taxon>Bacteroidota</taxon>
        <taxon>Cytophagia</taxon>
        <taxon>Cytophagales</taxon>
        <taxon>Cyclobacteriaceae</taxon>
        <taxon>Belliella</taxon>
    </lineage>
</organism>
<dbReference type="EMBL" id="JAKZGS010000003">
    <property type="protein sequence ID" value="MCH7397411.1"/>
    <property type="molecule type" value="Genomic_DNA"/>
</dbReference>
<comment type="caution">
    <text evidence="1">Lacks conserved residue(s) required for the propagation of feature annotation.</text>
</comment>
<dbReference type="InterPro" id="IPR029062">
    <property type="entry name" value="Class_I_gatase-like"/>
</dbReference>
<proteinExistence type="inferred from homology"/>
<evidence type="ECO:0000256" key="1">
    <source>
        <dbReference type="PROSITE-ProRule" id="PRU01379"/>
    </source>
</evidence>
<reference evidence="3" key="1">
    <citation type="submission" date="2022-03" db="EMBL/GenBank/DDBJ databases">
        <title>De novo assembled genomes of Belliella spp. (Cyclobacteriaceae) strains.</title>
        <authorList>
            <person name="Szabo A."/>
            <person name="Korponai K."/>
            <person name="Felfoldi T."/>
        </authorList>
    </citation>
    <scope>NUCLEOTIDE SEQUENCE</scope>
    <source>
        <strain evidence="3">DSM 107340</strain>
    </source>
</reference>
<dbReference type="InterPro" id="IPR000834">
    <property type="entry name" value="Peptidase_M14"/>
</dbReference>
<dbReference type="Gene3D" id="3.40.50.880">
    <property type="match status" value="1"/>
</dbReference>
<protein>
    <submittedName>
        <fullName evidence="3">Zinc carboxypeptidase</fullName>
    </submittedName>
</protein>
<keyword evidence="3" id="KW-0645">Protease</keyword>
<accession>A0ABS9ULB7</accession>
<dbReference type="SMART" id="SM00631">
    <property type="entry name" value="Zn_pept"/>
    <property type="match status" value="1"/>
</dbReference>
<evidence type="ECO:0000313" key="3">
    <source>
        <dbReference type="EMBL" id="MCH7397411.1"/>
    </source>
</evidence>
<name>A0ABS9ULB7_9BACT</name>
<gene>
    <name evidence="3" type="ORF">MM236_05400</name>
</gene>
<dbReference type="SUPFAM" id="SSF53187">
    <property type="entry name" value="Zn-dependent exopeptidases"/>
    <property type="match status" value="1"/>
</dbReference>
<feature type="domain" description="Peptidase M14" evidence="2">
    <location>
        <begin position="58"/>
        <end position="381"/>
    </location>
</feature>
<keyword evidence="3" id="KW-0378">Hydrolase</keyword>
<sequence>MKILPQNILTRCFTIFLFFNSTLGYSQIDLSYYLPDNHFYDPNIPTPKDVLGFEVGEWHASYDQVVMYMNALAAASDRVTVEVIGRTYEMRPQLTLTITSPSNHSKIGEIKSERKKMRLPNVNLNTKDMPVVVYAGYSVHGNEASAVNASLLAAYHFAASKDVAPDLENMIILIDPSLNPDGVNRFASWVNSNKSSTPNGDPANRELNEPWPRSRTNHYWFDLNRDWLPVQHPESRNRVAVIQDWLPNIQLDFHEMGANSTYFFQPGVPSRNHPLTPKRNFELTEKISRYHAHSLDSIGSLYYSKEDFDDFNYGKGSTYPDVQGSIGILFEQASSRGHLQESIYGPLKFEFTIKNQFNTTLSSIKAAKELREELNTYLKDFYKEAKTESDLDTDKAFIFGTQEDAGRGYHLADLILQHDIDLYSLMEDITVNGVEFKKEKAYIVPLNQPQYRLIKGIFETRTDFQDSLFYDVSAWTMPMAFNMNYVALSSRILNLASVEQVSKSHKLSEGKVNGDAGAKTYAFEWGEYYAPKAAYQLLKKGYLVRVSHAELESNDGLKFKRGSIFVDKGQSKVNDNDFYADLQAVAKSTGIEIYAINSSNTKGINLGSPSLDVLDTPKIALLVDGGVSSSEAGEIWHLLDQRFEIPVTLLSLQRLGSSDLNRYNTILAPNGNFNDLGKEGIEKLKSWINAGGTLVAQGTSLAWLDQNGIGSFKFKTETIQESETQKSYADFNNATGARVTGGAIFNVRLDNTHPIGYGYESPELYSFRSGNQFLIPSENPYANPMIYTSEPLASGYVHPFNLDQIRESATISVSSVGKGKVIGFVDNPNFRAFWFGTNKLYLNAIFFGKTIKAGTGR</sequence>
<comment type="similarity">
    <text evidence="1">Belongs to the peptidase M14 family.</text>
</comment>
<dbReference type="PROSITE" id="PS52035">
    <property type="entry name" value="PEPTIDASE_M14"/>
    <property type="match status" value="1"/>
</dbReference>
<dbReference type="Gene3D" id="3.40.630.10">
    <property type="entry name" value="Zn peptidases"/>
    <property type="match status" value="1"/>
</dbReference>
<keyword evidence="3" id="KW-0121">Carboxypeptidase</keyword>
<comment type="caution">
    <text evidence="3">The sequence shown here is derived from an EMBL/GenBank/DDBJ whole genome shotgun (WGS) entry which is preliminary data.</text>
</comment>